<organism evidence="1 2">
    <name type="scientific">Panagrellus redivivus</name>
    <name type="common">Microworm</name>
    <dbReference type="NCBI Taxonomy" id="6233"/>
    <lineage>
        <taxon>Eukaryota</taxon>
        <taxon>Metazoa</taxon>
        <taxon>Ecdysozoa</taxon>
        <taxon>Nematoda</taxon>
        <taxon>Chromadorea</taxon>
        <taxon>Rhabditida</taxon>
        <taxon>Tylenchina</taxon>
        <taxon>Panagrolaimomorpha</taxon>
        <taxon>Panagrolaimoidea</taxon>
        <taxon>Panagrolaimidae</taxon>
        <taxon>Panagrellus</taxon>
    </lineage>
</organism>
<protein>
    <submittedName>
        <fullName evidence="2">Apple domain-containing protein</fullName>
    </submittedName>
</protein>
<dbReference type="WBParaSite" id="Pan_g23373.t1">
    <property type="protein sequence ID" value="Pan_g23373.t1"/>
    <property type="gene ID" value="Pan_g23373"/>
</dbReference>
<proteinExistence type="predicted"/>
<dbReference type="AlphaFoldDB" id="A0A7E4ZXD1"/>
<reference evidence="1" key="1">
    <citation type="journal article" date="2013" name="Genetics">
        <title>The draft genome and transcriptome of Panagrellus redivivus are shaped by the harsh demands of a free-living lifestyle.</title>
        <authorList>
            <person name="Srinivasan J."/>
            <person name="Dillman A.R."/>
            <person name="Macchietto M.G."/>
            <person name="Heikkinen L."/>
            <person name="Lakso M."/>
            <person name="Fracchia K.M."/>
            <person name="Antoshechkin I."/>
            <person name="Mortazavi A."/>
            <person name="Wong G."/>
            <person name="Sternberg P.W."/>
        </authorList>
    </citation>
    <scope>NUCLEOTIDE SEQUENCE [LARGE SCALE GENOMIC DNA]</scope>
    <source>
        <strain evidence="1">MT8872</strain>
    </source>
</reference>
<dbReference type="Proteomes" id="UP000492821">
    <property type="component" value="Unassembled WGS sequence"/>
</dbReference>
<name>A0A7E4ZXD1_PANRE</name>
<evidence type="ECO:0000313" key="1">
    <source>
        <dbReference type="Proteomes" id="UP000492821"/>
    </source>
</evidence>
<accession>A0A7E4ZXD1</accession>
<sequence length="224" mass="23097">MIAADRTVRLTGGQLSGPLFENTTEDIDPGHGLPPTSTKAPAITLATLLTTPKIIVLPTIPIVTTVIPGAPTTTLPPPFSTYPQYPPTIPIPANSPPTVPPPAAATTTTVTVPIGGGAQPTIPTTTTTAASGGQAPNVGVCNNGYKLLSATADPEAIGTGKFGGYFTYRSSCSTLCDNNYGLMPCIGYMYEPFNRGKCTIFQYALGTVSSGDNTRAAVYEKCIS</sequence>
<keyword evidence="1" id="KW-1185">Reference proteome</keyword>
<evidence type="ECO:0000313" key="2">
    <source>
        <dbReference type="WBParaSite" id="Pan_g23373.t1"/>
    </source>
</evidence>
<reference evidence="2" key="2">
    <citation type="submission" date="2020-10" db="UniProtKB">
        <authorList>
            <consortium name="WormBaseParasite"/>
        </authorList>
    </citation>
    <scope>IDENTIFICATION</scope>
</reference>